<protein>
    <recommendedName>
        <fullName evidence="3">Exopolyphosphatase</fullName>
    </recommendedName>
</protein>
<gene>
    <name evidence="1" type="ORF">H3C67_03105</name>
</gene>
<dbReference type="InterPro" id="IPR052968">
    <property type="entry name" value="Nucleotide_metab_enz"/>
</dbReference>
<dbReference type="InterPro" id="IPR038763">
    <property type="entry name" value="DHH_sf"/>
</dbReference>
<dbReference type="AlphaFoldDB" id="A0A952AIJ0"/>
<evidence type="ECO:0000313" key="2">
    <source>
        <dbReference type="Proteomes" id="UP000781173"/>
    </source>
</evidence>
<evidence type="ECO:0000313" key="1">
    <source>
        <dbReference type="EMBL" id="MBW7953751.1"/>
    </source>
</evidence>
<proteinExistence type="predicted"/>
<organism evidence="1 2">
    <name type="scientific">Candidatus Dojkabacteria bacterium</name>
    <dbReference type="NCBI Taxonomy" id="2099670"/>
    <lineage>
        <taxon>Bacteria</taxon>
        <taxon>Candidatus Dojkabacteria</taxon>
    </lineage>
</organism>
<evidence type="ECO:0008006" key="3">
    <source>
        <dbReference type="Google" id="ProtNLM"/>
    </source>
</evidence>
<dbReference type="PANTHER" id="PTHR42146:SF1">
    <property type="entry name" value="OLIGORIBONUCLEASE NRNB"/>
    <property type="match status" value="1"/>
</dbReference>
<name>A0A952AIJ0_9BACT</name>
<dbReference type="SUPFAM" id="SSF64182">
    <property type="entry name" value="DHH phosphoesterases"/>
    <property type="match status" value="1"/>
</dbReference>
<accession>A0A952AIJ0</accession>
<comment type="caution">
    <text evidence="1">The sequence shown here is derived from an EMBL/GenBank/DDBJ whole genome shotgun (WGS) entry which is preliminary data.</text>
</comment>
<sequence length="314" mass="35127">MSKVYGYDPAAPGMYEINKILSDSDLDGIVCAAILLNVYQQAEVYLTESAQIRAGELVTGIDSKTVISDLMYIEGCGLYFDHHDSNKPETESFPGRWQFADSASRIVYEYFKHVSDLSLFADYIQEVDKIDGGKISLADIEQRSPLLDIALSIDRNNHAINQLLVQLFSKYSPQTVWNNQAIKTYLQETRSKQEQAQSYASKHETLLGDLLFIDFSSYAEDLKLHSYLFVSKHKDISAIAIAKPAKDNRVKIGLYRNTINPEAKEYDLLNMAKSISPSSAGGHKGACGFALPANSDLAKIAQEMRNYLDQQIID</sequence>
<reference evidence="1" key="1">
    <citation type="journal article" date="2022" name="ISME J.">
        <title>A general approach to explore prokaryotic protein glycosylation reveals the unique surface layer modulation of an anammox bacterium.</title>
        <authorList>
            <person name="Pabst M."/>
            <person name="Grouzdev D.S."/>
            <person name="Lawson C.E."/>
            <person name="Kleikamp H.B.C."/>
            <person name="de Ram C."/>
            <person name="Louwen R."/>
            <person name="Lin Y.M."/>
            <person name="Lucker S."/>
            <person name="van Loosdrecht M.C.M."/>
            <person name="Laureni M."/>
        </authorList>
    </citation>
    <scope>NUCLEOTIDE SEQUENCE</scope>
    <source>
        <strain evidence="1">BROCD043</strain>
    </source>
</reference>
<dbReference type="PANTHER" id="PTHR42146">
    <property type="entry name" value="3',5'-CYCLIC-NUCLEOTIDE PHOSPHODIESTERASE"/>
    <property type="match status" value="1"/>
</dbReference>
<dbReference type="EMBL" id="JACFOF010000006">
    <property type="protein sequence ID" value="MBW7953751.1"/>
    <property type="molecule type" value="Genomic_DNA"/>
</dbReference>
<dbReference type="Proteomes" id="UP000781173">
    <property type="component" value="Unassembled WGS sequence"/>
</dbReference>